<name>A0A2K2FVE1_9SPHN</name>
<comment type="caution">
    <text evidence="1">The sequence shown here is derived from an EMBL/GenBank/DDBJ whole genome shotgun (WGS) entry which is preliminary data.</text>
</comment>
<sequence length="188" mass="21347">MEAVMTANRLQFAWLVLMAILALAFQPARAEVRSSPKHEAHLAVCIRNAAGGRAWLEKTLWGLRDQEGGWIGAEVQNGNGSHDLGPLQVNSFWVPKLSKLTGRPPTEVRRWLINDACFNVQAARWIFLSGLRVTQDYWEAVGVYHSPTRERQLRYRKSVAHRLVSRFGRAVFPPGSHLIELKPTKRTR</sequence>
<keyword evidence="2" id="KW-1185">Reference proteome</keyword>
<dbReference type="Proteomes" id="UP000236327">
    <property type="component" value="Unassembled WGS sequence"/>
</dbReference>
<evidence type="ECO:0000313" key="1">
    <source>
        <dbReference type="EMBL" id="PNU02746.1"/>
    </source>
</evidence>
<reference evidence="1 2" key="1">
    <citation type="submission" date="2016-05" db="EMBL/GenBank/DDBJ databases">
        <title>Complete genome sequence of Novosphingobium guangzhouense SA925(T).</title>
        <authorList>
            <person name="Sha S."/>
        </authorList>
    </citation>
    <scope>NUCLEOTIDE SEQUENCE [LARGE SCALE GENOMIC DNA]</scope>
    <source>
        <strain evidence="1 2">SA925</strain>
    </source>
</reference>
<dbReference type="EMBL" id="LYMM01000066">
    <property type="protein sequence ID" value="PNU02746.1"/>
    <property type="molecule type" value="Genomic_DNA"/>
</dbReference>
<organism evidence="1 2">
    <name type="scientific">Novosphingobium guangzhouense</name>
    <dbReference type="NCBI Taxonomy" id="1850347"/>
    <lineage>
        <taxon>Bacteria</taxon>
        <taxon>Pseudomonadati</taxon>
        <taxon>Pseudomonadota</taxon>
        <taxon>Alphaproteobacteria</taxon>
        <taxon>Sphingomonadales</taxon>
        <taxon>Sphingomonadaceae</taxon>
        <taxon>Novosphingobium</taxon>
    </lineage>
</organism>
<proteinExistence type="predicted"/>
<dbReference type="InterPro" id="IPR023346">
    <property type="entry name" value="Lysozyme-like_dom_sf"/>
</dbReference>
<dbReference type="AlphaFoldDB" id="A0A2K2FVE1"/>
<gene>
    <name evidence="1" type="ORF">A8V01_25645</name>
</gene>
<dbReference type="SUPFAM" id="SSF53955">
    <property type="entry name" value="Lysozyme-like"/>
    <property type="match status" value="1"/>
</dbReference>
<dbReference type="CDD" id="cd13400">
    <property type="entry name" value="LT_IagB-like"/>
    <property type="match status" value="1"/>
</dbReference>
<accession>A0A2K2FVE1</accession>
<evidence type="ECO:0000313" key="2">
    <source>
        <dbReference type="Proteomes" id="UP000236327"/>
    </source>
</evidence>
<dbReference type="OrthoDB" id="9808681at2"/>
<protein>
    <submittedName>
        <fullName evidence="1">Murein transglycosylase</fullName>
    </submittedName>
</protein>